<accession>A0A6J4JPA0</accession>
<reference evidence="1" key="1">
    <citation type="submission" date="2020-02" db="EMBL/GenBank/DDBJ databases">
        <authorList>
            <person name="Meier V. D."/>
        </authorList>
    </citation>
    <scope>NUCLEOTIDE SEQUENCE</scope>
    <source>
        <strain evidence="1">AVDCRST_MAG41</strain>
    </source>
</reference>
<dbReference type="EMBL" id="CADCTP010000349">
    <property type="protein sequence ID" value="CAA9283689.1"/>
    <property type="molecule type" value="Genomic_DNA"/>
</dbReference>
<sequence length="347" mass="38877">MGLFDFSTGSLVELPTTRFAVEGVLERTHLQRALREHIAVLGDDLLVVSEEFGDFDGARRRIDLLCVDSQARLVVVELKRTEDGGHMELQALRYAAMVSTMTLDRLVEVYEKHLTAVEPEASDEARTRLLDWFDEGEEAVLNPNREVRIVLVSADFGREITTTVLWLNDVFAMDIRCVRLTPYRVGDKLLLDVQPLIPLPEAEELTIQLRRQSTAVRAASASNRDWTPYVILTPDGGRTEPLRKRQAVRTMLHALHDAGVPAATLATVLPRANFLPVEGAHTRDELTAAFLARYPKAQDRLGWWFLDDPIVEADRTWVLSKRWGRTTAATLDALVALAPAGFGYEPA</sequence>
<evidence type="ECO:0000313" key="1">
    <source>
        <dbReference type="EMBL" id="CAA9283689.1"/>
    </source>
</evidence>
<name>A0A6J4JPA0_9ACTN</name>
<dbReference type="AlphaFoldDB" id="A0A6J4JPA0"/>
<dbReference type="Gene3D" id="3.40.1350.10">
    <property type="match status" value="1"/>
</dbReference>
<protein>
    <submittedName>
        <fullName evidence="1">Uncharacterized protein</fullName>
    </submittedName>
</protein>
<dbReference type="InterPro" id="IPR011856">
    <property type="entry name" value="tRNA_endonuc-like_dom_sf"/>
</dbReference>
<dbReference type="GO" id="GO:0003676">
    <property type="term" value="F:nucleic acid binding"/>
    <property type="evidence" value="ECO:0007669"/>
    <property type="project" value="InterPro"/>
</dbReference>
<organism evidence="1">
    <name type="scientific">uncultured Mycobacteriales bacterium</name>
    <dbReference type="NCBI Taxonomy" id="581187"/>
    <lineage>
        <taxon>Bacteria</taxon>
        <taxon>Bacillati</taxon>
        <taxon>Actinomycetota</taxon>
        <taxon>Actinomycetes</taxon>
        <taxon>Mycobacteriales</taxon>
        <taxon>environmental samples</taxon>
    </lineage>
</organism>
<gene>
    <name evidence="1" type="ORF">AVDCRST_MAG41-3796</name>
</gene>
<proteinExistence type="predicted"/>